<accession>A0A445MXB1</accession>
<name>A0A445MXB1_9BACT</name>
<proteinExistence type="predicted"/>
<dbReference type="EMBL" id="OJIN01000117">
    <property type="protein sequence ID" value="SPD74049.1"/>
    <property type="molecule type" value="Genomic_DNA"/>
</dbReference>
<organism evidence="1">
    <name type="scientific">uncultured Desulfobacterium sp</name>
    <dbReference type="NCBI Taxonomy" id="201089"/>
    <lineage>
        <taxon>Bacteria</taxon>
        <taxon>Pseudomonadati</taxon>
        <taxon>Thermodesulfobacteriota</taxon>
        <taxon>Desulfobacteria</taxon>
        <taxon>Desulfobacterales</taxon>
        <taxon>Desulfobacteriaceae</taxon>
        <taxon>Desulfobacterium</taxon>
        <taxon>environmental samples</taxon>
    </lineage>
</organism>
<dbReference type="GO" id="GO:0005975">
    <property type="term" value="P:carbohydrate metabolic process"/>
    <property type="evidence" value="ECO:0007669"/>
    <property type="project" value="InterPro"/>
</dbReference>
<evidence type="ECO:0000313" key="1">
    <source>
        <dbReference type="EMBL" id="SPD74049.1"/>
    </source>
</evidence>
<evidence type="ECO:0008006" key="2">
    <source>
        <dbReference type="Google" id="ProtNLM"/>
    </source>
</evidence>
<dbReference type="InterPro" id="IPR011330">
    <property type="entry name" value="Glyco_hydro/deAcase_b/a-brl"/>
</dbReference>
<gene>
    <name evidence="1" type="ORF">PITCH_A2030193</name>
</gene>
<dbReference type="SUPFAM" id="SSF88713">
    <property type="entry name" value="Glycoside hydrolase/deacetylase"/>
    <property type="match status" value="1"/>
</dbReference>
<protein>
    <recommendedName>
        <fullName evidence="2">Polysaccharide deacetylase</fullName>
    </recommendedName>
</protein>
<sequence>MKDFTLRSYRRYLHAIRSSFSTILRFDEFLFSDSKPDSFCLIRHDVDRKPNNSLKMAEVEAELGIRATYYFRAKPNVFNVPVIREIESMGHEIGYHYESLSDYNGDMFLALKGFMHNLNKFREVVPIRTISMHGAPLSPFDNRDIWREPKNHALLINELGILGEIYLDIDYSDIVYINDTGRNWFSSKSNIRDHVATRLNLDFKNGDELYNYLAVSADPRLVFQIHPERWSDHISDYYLNYFTDHIVNSAKYMLMLWGRDR</sequence>
<dbReference type="AlphaFoldDB" id="A0A445MXB1"/>
<reference evidence="1" key="1">
    <citation type="submission" date="2018-01" db="EMBL/GenBank/DDBJ databases">
        <authorList>
            <person name="Regsiter A."/>
            <person name="William W."/>
        </authorList>
    </citation>
    <scope>NUCLEOTIDE SEQUENCE</scope>
    <source>
        <strain evidence="1">TRIP AH-1</strain>
    </source>
</reference>